<accession>A0ABV5ILL1</accession>
<evidence type="ECO:0000313" key="2">
    <source>
        <dbReference type="Proteomes" id="UP001589647"/>
    </source>
</evidence>
<comment type="caution">
    <text evidence="1">The sequence shown here is derived from an EMBL/GenBank/DDBJ whole genome shotgun (WGS) entry which is preliminary data.</text>
</comment>
<proteinExistence type="predicted"/>
<dbReference type="EMBL" id="JBHMEI010000029">
    <property type="protein sequence ID" value="MFB9205423.1"/>
    <property type="molecule type" value="Genomic_DNA"/>
</dbReference>
<keyword evidence="2" id="KW-1185">Reference proteome</keyword>
<reference evidence="1 2" key="1">
    <citation type="submission" date="2024-09" db="EMBL/GenBank/DDBJ databases">
        <authorList>
            <person name="Sun Q."/>
            <person name="Mori K."/>
        </authorList>
    </citation>
    <scope>NUCLEOTIDE SEQUENCE [LARGE SCALE GENOMIC DNA]</scope>
    <source>
        <strain evidence="1 2">CCM 3426</strain>
    </source>
</reference>
<dbReference type="Proteomes" id="UP001589647">
    <property type="component" value="Unassembled WGS sequence"/>
</dbReference>
<protein>
    <submittedName>
        <fullName evidence="1">Uncharacterized protein</fullName>
    </submittedName>
</protein>
<gene>
    <name evidence="1" type="ORF">ACFFV7_29805</name>
</gene>
<sequence length="105" mass="11718">MIEHTMIVSFDQPIPDTELDRYLSDIEQVMLDTGLAQTFAARRHVPVLGEEAVAAPVATAIVRIALPGTEALTKAFSAPGLHEVIEYWRSRHPYKVVWANHEPLT</sequence>
<evidence type="ECO:0000313" key="1">
    <source>
        <dbReference type="EMBL" id="MFB9205423.1"/>
    </source>
</evidence>
<organism evidence="1 2">
    <name type="scientific">Nonomuraea spiralis</name>
    <dbReference type="NCBI Taxonomy" id="46182"/>
    <lineage>
        <taxon>Bacteria</taxon>
        <taxon>Bacillati</taxon>
        <taxon>Actinomycetota</taxon>
        <taxon>Actinomycetes</taxon>
        <taxon>Streptosporangiales</taxon>
        <taxon>Streptosporangiaceae</taxon>
        <taxon>Nonomuraea</taxon>
    </lineage>
</organism>
<name>A0ABV5ILL1_9ACTN</name>
<dbReference type="RefSeq" id="WP_189652145.1">
    <property type="nucleotide sequence ID" value="NZ_BMRC01000025.1"/>
</dbReference>